<proteinExistence type="predicted"/>
<feature type="transmembrane region" description="Helical" evidence="1">
    <location>
        <begin position="114"/>
        <end position="135"/>
    </location>
</feature>
<reference evidence="2 3" key="1">
    <citation type="submission" date="2020-08" db="EMBL/GenBank/DDBJ databases">
        <title>Genomic Encyclopedia of Type Strains, Phase IV (KMG-IV): sequencing the most valuable type-strain genomes for metagenomic binning, comparative biology and taxonomic classification.</title>
        <authorList>
            <person name="Goeker M."/>
        </authorList>
    </citation>
    <scope>NUCLEOTIDE SEQUENCE [LARGE SCALE GENOMIC DNA]</scope>
    <source>
        <strain evidence="2 3">DSM 40141</strain>
    </source>
</reference>
<keyword evidence="3" id="KW-1185">Reference proteome</keyword>
<dbReference type="EMBL" id="JACHEM010000031">
    <property type="protein sequence ID" value="MBB6439905.1"/>
    <property type="molecule type" value="Genomic_DNA"/>
</dbReference>
<comment type="caution">
    <text evidence="2">The sequence shown here is derived from an EMBL/GenBank/DDBJ whole genome shotgun (WGS) entry which is preliminary data.</text>
</comment>
<gene>
    <name evidence="2" type="ORF">HNQ79_006417</name>
</gene>
<keyword evidence="1" id="KW-1133">Transmembrane helix</keyword>
<feature type="transmembrane region" description="Helical" evidence="1">
    <location>
        <begin position="83"/>
        <end position="102"/>
    </location>
</feature>
<keyword evidence="1" id="KW-0472">Membrane</keyword>
<sequence length="144" mass="15653">MLRLTARHVQARVGRRGTALMILGTAKVCFGLGYALQPVPDPIGLGLLTRLADIRCWSSVWIICGTVTFGCAWLRVGRDWGGFVAALIPPFVWGGAFLWGALSGEYARGLAFAAWYAIGHVGLILWAASVPEHSVPHAARRERR</sequence>
<evidence type="ECO:0000256" key="1">
    <source>
        <dbReference type="SAM" id="Phobius"/>
    </source>
</evidence>
<feature type="transmembrane region" description="Helical" evidence="1">
    <location>
        <begin position="57"/>
        <end position="76"/>
    </location>
</feature>
<name>A0A7X0LT35_9ACTN</name>
<dbReference type="RefSeq" id="WP_229923809.1">
    <property type="nucleotide sequence ID" value="NZ_BNBN01000036.1"/>
</dbReference>
<organism evidence="2 3">
    <name type="scientific">Streptomyces candidus</name>
    <dbReference type="NCBI Taxonomy" id="67283"/>
    <lineage>
        <taxon>Bacteria</taxon>
        <taxon>Bacillati</taxon>
        <taxon>Actinomycetota</taxon>
        <taxon>Actinomycetes</taxon>
        <taxon>Kitasatosporales</taxon>
        <taxon>Streptomycetaceae</taxon>
        <taxon>Streptomyces</taxon>
    </lineage>
</organism>
<evidence type="ECO:0000313" key="2">
    <source>
        <dbReference type="EMBL" id="MBB6439905.1"/>
    </source>
</evidence>
<evidence type="ECO:0000313" key="3">
    <source>
        <dbReference type="Proteomes" id="UP000540423"/>
    </source>
</evidence>
<feature type="transmembrane region" description="Helical" evidence="1">
    <location>
        <begin position="20"/>
        <end position="37"/>
    </location>
</feature>
<dbReference type="Proteomes" id="UP000540423">
    <property type="component" value="Unassembled WGS sequence"/>
</dbReference>
<accession>A0A7X0LT35</accession>
<dbReference type="AlphaFoldDB" id="A0A7X0LT35"/>
<keyword evidence="1" id="KW-0812">Transmembrane</keyword>
<protein>
    <submittedName>
        <fullName evidence="2">Uncharacterized protein</fullName>
    </submittedName>
</protein>